<dbReference type="Proteomes" id="UP000053413">
    <property type="component" value="Unassembled WGS sequence"/>
</dbReference>
<sequence>MTSPRRVEVVLDFACVHCYIGFTRYAQAISRYRAQGGAVDTVFRPFQLQPEASPAGEPLVDVWARERGASVAAKLAADTSFGAADALTLDFRRAVFTNTFDAHRLVAQAAVQGTGEEMVERLFRAYFADGLNIADPGTLARLAVETGVTDTGDGVDELRAELARVRALALPTLPVFRFVGGTTLSGEVGGDDVLAALHG</sequence>
<dbReference type="Pfam" id="PF01323">
    <property type="entry name" value="DSBA"/>
    <property type="match status" value="1"/>
</dbReference>
<proteinExistence type="predicted"/>
<gene>
    <name evidence="2" type="ORF">ADL28_42400</name>
</gene>
<dbReference type="PANTHER" id="PTHR13887:SF41">
    <property type="entry name" value="THIOREDOXIN SUPERFAMILY PROTEIN"/>
    <property type="match status" value="1"/>
</dbReference>
<accession>A0A0X3VGF2</accession>
<feature type="domain" description="DSBA-like thioredoxin" evidence="1">
    <location>
        <begin position="7"/>
        <end position="150"/>
    </location>
</feature>
<dbReference type="AlphaFoldDB" id="A0A0X3VGF2"/>
<dbReference type="SUPFAM" id="SSF52833">
    <property type="entry name" value="Thioredoxin-like"/>
    <property type="match status" value="1"/>
</dbReference>
<dbReference type="Gene3D" id="3.40.30.10">
    <property type="entry name" value="Glutaredoxin"/>
    <property type="match status" value="1"/>
</dbReference>
<evidence type="ECO:0000259" key="1">
    <source>
        <dbReference type="Pfam" id="PF01323"/>
    </source>
</evidence>
<name>A0A0X3VGF2_STRVO</name>
<comment type="caution">
    <text evidence="2">The sequence shown here is derived from an EMBL/GenBank/DDBJ whole genome shotgun (WGS) entry which is preliminary data.</text>
</comment>
<evidence type="ECO:0000313" key="3">
    <source>
        <dbReference type="Proteomes" id="UP000053413"/>
    </source>
</evidence>
<dbReference type="RefSeq" id="WP_059149138.1">
    <property type="nucleotide sequence ID" value="NZ_LLZJ01000422.1"/>
</dbReference>
<dbReference type="EMBL" id="LLZJ01000422">
    <property type="protein sequence ID" value="KUL43674.1"/>
    <property type="molecule type" value="Genomic_DNA"/>
</dbReference>
<dbReference type="PANTHER" id="PTHR13887">
    <property type="entry name" value="GLUTATHIONE S-TRANSFERASE KAPPA"/>
    <property type="match status" value="1"/>
</dbReference>
<dbReference type="InterPro" id="IPR036249">
    <property type="entry name" value="Thioredoxin-like_sf"/>
</dbReference>
<evidence type="ECO:0000313" key="2">
    <source>
        <dbReference type="EMBL" id="KUL43674.1"/>
    </source>
</evidence>
<dbReference type="GO" id="GO:0016491">
    <property type="term" value="F:oxidoreductase activity"/>
    <property type="evidence" value="ECO:0007669"/>
    <property type="project" value="InterPro"/>
</dbReference>
<reference evidence="3" key="1">
    <citation type="submission" date="2015-10" db="EMBL/GenBank/DDBJ databases">
        <authorList>
            <person name="Ju K.-S."/>
            <person name="Doroghazi J.R."/>
            <person name="Metcalf W.W."/>
        </authorList>
    </citation>
    <scope>NUCLEOTIDE SEQUENCE [LARGE SCALE GENOMIC DNA]</scope>
    <source>
        <strain evidence="3">NRRL F-8817</strain>
    </source>
</reference>
<organism evidence="2 3">
    <name type="scientific">Streptomyces violaceusniger</name>
    <dbReference type="NCBI Taxonomy" id="68280"/>
    <lineage>
        <taxon>Bacteria</taxon>
        <taxon>Bacillati</taxon>
        <taxon>Actinomycetota</taxon>
        <taxon>Actinomycetes</taxon>
        <taxon>Kitasatosporales</taxon>
        <taxon>Streptomycetaceae</taxon>
        <taxon>Streptomyces</taxon>
        <taxon>Streptomyces violaceusniger group</taxon>
    </lineage>
</organism>
<dbReference type="InterPro" id="IPR001853">
    <property type="entry name" value="DSBA-like_thioredoxin_dom"/>
</dbReference>
<dbReference type="OrthoDB" id="9799122at2"/>
<protein>
    <recommendedName>
        <fullName evidence="1">DSBA-like thioredoxin domain-containing protein</fullName>
    </recommendedName>
</protein>